<proteinExistence type="predicted"/>
<feature type="compositionally biased region" description="Polar residues" evidence="1">
    <location>
        <begin position="215"/>
        <end position="225"/>
    </location>
</feature>
<organism evidence="2">
    <name type="scientific">Candidozyma auris</name>
    <name type="common">Yeast</name>
    <name type="synonym">Candida auris</name>
    <dbReference type="NCBI Taxonomy" id="498019"/>
    <lineage>
        <taxon>Eukaryota</taxon>
        <taxon>Fungi</taxon>
        <taxon>Dikarya</taxon>
        <taxon>Ascomycota</taxon>
        <taxon>Saccharomycotina</taxon>
        <taxon>Pichiomycetes</taxon>
        <taxon>Metschnikowiaceae</taxon>
        <taxon>Candidozyma</taxon>
    </lineage>
</organism>
<protein>
    <submittedName>
        <fullName evidence="2">Uncharacterized protein</fullName>
    </submittedName>
</protein>
<name>A0A2H0ZVP8_CANAR</name>
<reference evidence="2" key="2">
    <citation type="submission" date="2017-11" db="EMBL/GenBank/DDBJ databases">
        <title>Candida auris genome assembly and annotation.</title>
        <authorList>
            <person name="Munoz J.F."/>
            <person name="Gade L.G."/>
            <person name="Chow N.A."/>
            <person name="Litvintseva A.P."/>
            <person name="Loparev V.N."/>
            <person name="Cuomo C.A."/>
        </authorList>
    </citation>
    <scope>NUCLEOTIDE SEQUENCE</scope>
    <source>
        <strain evidence="2">B8441</strain>
    </source>
</reference>
<gene>
    <name evidence="2" type="ORF">B9J08_002509</name>
    <name evidence="3" type="ORF">CA7LBN_004654</name>
</gene>
<dbReference type="VEuPathDB" id="FungiDB:CJJ09_005600"/>
<dbReference type="VEuPathDB" id="FungiDB:CJI97_002054"/>
<feature type="region of interest" description="Disordered" evidence="1">
    <location>
        <begin position="211"/>
        <end position="232"/>
    </location>
</feature>
<dbReference type="VEuPathDB" id="FungiDB:CJI96_0005062"/>
<dbReference type="VEuPathDB" id="FungiDB:QG37_06158"/>
<dbReference type="EMBL" id="CP076755">
    <property type="protein sequence ID" value="QWW25750.1"/>
    <property type="molecule type" value="Genomic_DNA"/>
</dbReference>
<reference evidence="3" key="3">
    <citation type="submission" date="2021-06" db="EMBL/GenBank/DDBJ databases">
        <title>Candida auris outbreak in lebanese hospital.</title>
        <authorList>
            <person name="Finianos M."/>
        </authorList>
    </citation>
    <scope>NUCLEOTIDE SEQUENCE</scope>
    <source>
        <strain evidence="3">CA7LBN</strain>
    </source>
</reference>
<evidence type="ECO:0000313" key="3">
    <source>
        <dbReference type="EMBL" id="QWW25750.1"/>
    </source>
</evidence>
<dbReference type="VEuPathDB" id="FungiDB:CJJ07_002400"/>
<accession>A0A2H0ZVP8</accession>
<reference evidence="2" key="1">
    <citation type="journal article" date="2017" name="Clin. Infect. Dis.">
        <title>Simultaneous emergence of multidrug-resistant Candida auris on 3 continents confirmed by whole-genome sequencing and epidemiological analyses.</title>
        <authorList>
            <person name="Lockhart S.R."/>
            <person name="Etienne K.A."/>
            <person name="Vallabhaneni S."/>
            <person name="Farooqi J."/>
            <person name="Chowdhary A."/>
            <person name="Govender N.P."/>
            <person name="Colombo A.L."/>
            <person name="Calvo B."/>
            <person name="Cuomo C.A."/>
            <person name="Desjardins C.A."/>
            <person name="Berkow E.L."/>
            <person name="Castanheira M."/>
            <person name="Magobo R.E."/>
            <person name="Jabeen K."/>
            <person name="Asghar R.J."/>
            <person name="Meis J.F."/>
            <person name="Jackson B."/>
            <person name="Chiller T."/>
            <person name="Litvintseva A.P."/>
        </authorList>
    </citation>
    <scope>NUCLEOTIDE SEQUENCE [LARGE SCALE GENOMIC DNA]</scope>
    <source>
        <strain evidence="2">B8441</strain>
    </source>
</reference>
<evidence type="ECO:0000256" key="1">
    <source>
        <dbReference type="SAM" id="MobiDB-lite"/>
    </source>
</evidence>
<evidence type="ECO:0000313" key="2">
    <source>
        <dbReference type="EMBL" id="PIS54730.1"/>
    </source>
</evidence>
<dbReference type="Proteomes" id="UP000825438">
    <property type="component" value="Chromosome VII"/>
</dbReference>
<dbReference type="VEuPathDB" id="FungiDB:B9J08_002509"/>
<dbReference type="AlphaFoldDB" id="A0A2H0ZVP8"/>
<dbReference type="EMBL" id="PEKT02000006">
    <property type="protein sequence ID" value="PIS54730.1"/>
    <property type="molecule type" value="Genomic_DNA"/>
</dbReference>
<sequence>MPAVGAIFTKSNPPLPRAATSPTKSYNYIHTPKSLASNNSLIDETWKELLKRSDTYFLDNPLADIKITSSSTSLHSARTIPTRNDGVPILLSKRETLERFPEIREPEVTEPDNNLRIVTAERFYLRELEKIYYTKNLWKRSGWKMSMFSVRAMRARIRARIRAYIRSRRNREVESSSQNVNATHVDCYFESESDTEADCVIYSQPLQVPKKRQAQKNSSRYSRCSSPEEESNCDRWNLMLPSPTTCSQAKIKSLTNPCVYSQVDPYVGNRHNSSITKWDKETSQNFTTVVLRELYGTVIGGLLRSSDANRLAKQFLDSIHTHVDWGFKKAVDVALQAHEAIEVCQRSFNNESYTGLTQASYGRGFHVKLLEQHHAWTWDLPPLIHGNFELSTSVALDTNGQFECVLHNEQKPLLPVRLSKVFSKRKTFQGAPQLCNIADKLLQTAQEIYGEINGTEQEYSSCTSSSIGSSLEQ</sequence>